<dbReference type="Pfam" id="PF00753">
    <property type="entry name" value="Lactamase_B"/>
    <property type="match status" value="1"/>
</dbReference>
<sequence>MLKEVLPGLWVDNVATRFPGVSEINYSFVKGAPGCRSLLVDAGLPDEIAPGCREALLYDMEELGLSFHQLDCVITHSHRDHVGQAKLLNERGARVLINPVDMSTEEEQINHELLHPELRRRLFRLIGLELADQETYEAFWRAADEFSSGFEDCWNFSWDPISPGEELHYGEYRFTVVPLPGHTQGQIGLWDRTKKLLFSGDQLVHGITPIVGDAGNYPEGLDEYLNSMRDVKHLYGGCLFIPGHGRPFRNPTAEVDAVVQSYLDKCSIMYDILRHSEQPLSIRGIAMRTYGRYGKELSDNERRSCILIWFKTRACLNYMKKRHLLHEEMTDGVSMWRAV</sequence>
<evidence type="ECO:0000313" key="3">
    <source>
        <dbReference type="Proteomes" id="UP001241537"/>
    </source>
</evidence>
<dbReference type="AlphaFoldDB" id="A0AAE3VCK7"/>
<evidence type="ECO:0000313" key="2">
    <source>
        <dbReference type="EMBL" id="MDQ0153622.1"/>
    </source>
</evidence>
<dbReference type="Proteomes" id="UP001241537">
    <property type="component" value="Unassembled WGS sequence"/>
</dbReference>
<dbReference type="SUPFAM" id="SSF56281">
    <property type="entry name" value="Metallo-hydrolase/oxidoreductase"/>
    <property type="match status" value="1"/>
</dbReference>
<dbReference type="SMART" id="SM00849">
    <property type="entry name" value="Lactamase_B"/>
    <property type="match status" value="1"/>
</dbReference>
<protein>
    <submittedName>
        <fullName evidence="2">Glyoxylase-like metal-dependent hydrolase (Beta-lactamase superfamily II)</fullName>
    </submittedName>
</protein>
<gene>
    <name evidence="2" type="ORF">J2S20_002343</name>
</gene>
<keyword evidence="2" id="KW-0378">Hydrolase</keyword>
<dbReference type="InterPro" id="IPR001279">
    <property type="entry name" value="Metallo-B-lactamas"/>
</dbReference>
<organism evidence="2 3">
    <name type="scientific">Moryella indoligenes</name>
    <dbReference type="NCBI Taxonomy" id="371674"/>
    <lineage>
        <taxon>Bacteria</taxon>
        <taxon>Bacillati</taxon>
        <taxon>Bacillota</taxon>
        <taxon>Clostridia</taxon>
        <taxon>Lachnospirales</taxon>
        <taxon>Lachnospiraceae</taxon>
        <taxon>Moryella</taxon>
    </lineage>
</organism>
<dbReference type="PANTHER" id="PTHR23131">
    <property type="entry name" value="ENDORIBONUCLEASE LACTB2"/>
    <property type="match status" value="1"/>
</dbReference>
<dbReference type="InterPro" id="IPR050662">
    <property type="entry name" value="Sec-metab_biosynth-thioest"/>
</dbReference>
<name>A0AAE3VCK7_9FIRM</name>
<dbReference type="GO" id="GO:0016787">
    <property type="term" value="F:hydrolase activity"/>
    <property type="evidence" value="ECO:0007669"/>
    <property type="project" value="UniProtKB-KW"/>
</dbReference>
<dbReference type="InterPro" id="IPR036866">
    <property type="entry name" value="RibonucZ/Hydroxyglut_hydro"/>
</dbReference>
<comment type="caution">
    <text evidence="2">The sequence shown here is derived from an EMBL/GenBank/DDBJ whole genome shotgun (WGS) entry which is preliminary data.</text>
</comment>
<dbReference type="RefSeq" id="WP_307255505.1">
    <property type="nucleotide sequence ID" value="NZ_JAUSTO010000026.1"/>
</dbReference>
<keyword evidence="3" id="KW-1185">Reference proteome</keyword>
<feature type="domain" description="Metallo-beta-lactamase" evidence="1">
    <location>
        <begin position="24"/>
        <end position="244"/>
    </location>
</feature>
<dbReference type="EMBL" id="JAUSTO010000026">
    <property type="protein sequence ID" value="MDQ0153622.1"/>
    <property type="molecule type" value="Genomic_DNA"/>
</dbReference>
<evidence type="ECO:0000259" key="1">
    <source>
        <dbReference type="SMART" id="SM00849"/>
    </source>
</evidence>
<proteinExistence type="predicted"/>
<dbReference type="Gene3D" id="3.60.15.10">
    <property type="entry name" value="Ribonuclease Z/Hydroxyacylglutathione hydrolase-like"/>
    <property type="match status" value="1"/>
</dbReference>
<dbReference type="PANTHER" id="PTHR23131:SF4">
    <property type="entry name" value="METALLO-BETA-LACTAMASE SUPERFAMILY POTEIN"/>
    <property type="match status" value="1"/>
</dbReference>
<accession>A0AAE3VCK7</accession>
<reference evidence="2" key="1">
    <citation type="submission" date="2023-07" db="EMBL/GenBank/DDBJ databases">
        <title>Genomic Encyclopedia of Type Strains, Phase IV (KMG-IV): sequencing the most valuable type-strain genomes for metagenomic binning, comparative biology and taxonomic classification.</title>
        <authorList>
            <person name="Goeker M."/>
        </authorList>
    </citation>
    <scope>NUCLEOTIDE SEQUENCE</scope>
    <source>
        <strain evidence="2">DSM 19659</strain>
    </source>
</reference>